<comment type="caution">
    <text evidence="2">The sequence shown here is derived from an EMBL/GenBank/DDBJ whole genome shotgun (WGS) entry which is preliminary data.</text>
</comment>
<feature type="compositionally biased region" description="Basic and acidic residues" evidence="1">
    <location>
        <begin position="64"/>
        <end position="74"/>
    </location>
</feature>
<dbReference type="EMBL" id="ML978240">
    <property type="protein sequence ID" value="KAF2026613.1"/>
    <property type="molecule type" value="Genomic_DNA"/>
</dbReference>
<name>A0A9P4LII8_9PLEO</name>
<evidence type="ECO:0000256" key="1">
    <source>
        <dbReference type="SAM" id="MobiDB-lite"/>
    </source>
</evidence>
<gene>
    <name evidence="2" type="ORF">EK21DRAFT_73783</name>
</gene>
<dbReference type="AlphaFoldDB" id="A0A9P4LII8"/>
<organism evidence="2 3">
    <name type="scientific">Setomelanomma holmii</name>
    <dbReference type="NCBI Taxonomy" id="210430"/>
    <lineage>
        <taxon>Eukaryota</taxon>
        <taxon>Fungi</taxon>
        <taxon>Dikarya</taxon>
        <taxon>Ascomycota</taxon>
        <taxon>Pezizomycotina</taxon>
        <taxon>Dothideomycetes</taxon>
        <taxon>Pleosporomycetidae</taxon>
        <taxon>Pleosporales</taxon>
        <taxon>Pleosporineae</taxon>
        <taxon>Phaeosphaeriaceae</taxon>
        <taxon>Setomelanomma</taxon>
    </lineage>
</organism>
<feature type="region of interest" description="Disordered" evidence="1">
    <location>
        <begin position="49"/>
        <end position="85"/>
    </location>
</feature>
<dbReference type="Proteomes" id="UP000799777">
    <property type="component" value="Unassembled WGS sequence"/>
</dbReference>
<proteinExistence type="predicted"/>
<protein>
    <submittedName>
        <fullName evidence="2">Uncharacterized protein</fullName>
    </submittedName>
</protein>
<reference evidence="2" key="1">
    <citation type="journal article" date="2020" name="Stud. Mycol.">
        <title>101 Dothideomycetes genomes: a test case for predicting lifestyles and emergence of pathogens.</title>
        <authorList>
            <person name="Haridas S."/>
            <person name="Albert R."/>
            <person name="Binder M."/>
            <person name="Bloem J."/>
            <person name="Labutti K."/>
            <person name="Salamov A."/>
            <person name="Andreopoulos B."/>
            <person name="Baker S."/>
            <person name="Barry K."/>
            <person name="Bills G."/>
            <person name="Bluhm B."/>
            <person name="Cannon C."/>
            <person name="Castanera R."/>
            <person name="Culley D."/>
            <person name="Daum C."/>
            <person name="Ezra D."/>
            <person name="Gonzalez J."/>
            <person name="Henrissat B."/>
            <person name="Kuo A."/>
            <person name="Liang C."/>
            <person name="Lipzen A."/>
            <person name="Lutzoni F."/>
            <person name="Magnuson J."/>
            <person name="Mondo S."/>
            <person name="Nolan M."/>
            <person name="Ohm R."/>
            <person name="Pangilinan J."/>
            <person name="Park H.-J."/>
            <person name="Ramirez L."/>
            <person name="Alfaro M."/>
            <person name="Sun H."/>
            <person name="Tritt A."/>
            <person name="Yoshinaga Y."/>
            <person name="Zwiers L.-H."/>
            <person name="Turgeon B."/>
            <person name="Goodwin S."/>
            <person name="Spatafora J."/>
            <person name="Crous P."/>
            <person name="Grigoriev I."/>
        </authorList>
    </citation>
    <scope>NUCLEOTIDE SEQUENCE</scope>
    <source>
        <strain evidence="2">CBS 110217</strain>
    </source>
</reference>
<evidence type="ECO:0000313" key="2">
    <source>
        <dbReference type="EMBL" id="KAF2026613.1"/>
    </source>
</evidence>
<dbReference type="OrthoDB" id="3656567at2759"/>
<keyword evidence="3" id="KW-1185">Reference proteome</keyword>
<sequence length="157" mass="16575">MTSARPNDAALQGECGALGVMAVPAGVDASTVRHCAEHSLGREHVLVASGDDADNTDDLAQRNVDIDLTQRDTDDAPESENTPESIFGTARRGCNKNMADYGCQKGYCWRQCVPGSGAWCWLAEGSGRGPWVRCSYASQCRYEGNCGVGCAACGCSC</sequence>
<evidence type="ECO:0000313" key="3">
    <source>
        <dbReference type="Proteomes" id="UP000799777"/>
    </source>
</evidence>
<accession>A0A9P4LII8</accession>